<feature type="domain" description="Cupin type-1" evidence="1">
    <location>
        <begin position="72"/>
        <end position="127"/>
    </location>
</feature>
<dbReference type="Pfam" id="PF00190">
    <property type="entry name" value="Cupin_1"/>
    <property type="match status" value="1"/>
</dbReference>
<sequence length="178" mass="18714">MRVLAGQEGALTEATDDSAVEAHRLFDDGRLPNSPLPVLVYHGVQAGNGFEKLFAANGWTGAWRDGVYDFHHYHSTAHEVLGCTRGRARLRLGGPSGLTLEVVPGSVVVIPAGVAHCAEESSHDFQVVGATAGGLDWDINRGNPGERARTIPAIAAVPLPKADPLGGIGGVLPRLWQS</sequence>
<dbReference type="InterPro" id="IPR014710">
    <property type="entry name" value="RmlC-like_jellyroll"/>
</dbReference>
<dbReference type="EMBL" id="VDFU01000021">
    <property type="protein sequence ID" value="TNC47902.1"/>
    <property type="molecule type" value="Genomic_DNA"/>
</dbReference>
<dbReference type="InterPro" id="IPR014500">
    <property type="entry name" value="UCP019307_cupin"/>
</dbReference>
<keyword evidence="3" id="KW-1185">Reference proteome</keyword>
<accession>A0A5C4MPV7</accession>
<comment type="caution">
    <text evidence="2">The sequence shown here is derived from an EMBL/GenBank/DDBJ whole genome shotgun (WGS) entry which is preliminary data.</text>
</comment>
<dbReference type="SUPFAM" id="SSF51182">
    <property type="entry name" value="RmlC-like cupins"/>
    <property type="match status" value="1"/>
</dbReference>
<evidence type="ECO:0000313" key="2">
    <source>
        <dbReference type="EMBL" id="TNC47902.1"/>
    </source>
</evidence>
<protein>
    <recommendedName>
        <fullName evidence="1">Cupin type-1 domain-containing protein</fullName>
    </recommendedName>
</protein>
<gene>
    <name evidence="2" type="ORF">FHG66_15640</name>
</gene>
<dbReference type="Proteomes" id="UP000305887">
    <property type="component" value="Unassembled WGS sequence"/>
</dbReference>
<name>A0A5C4MPV7_9RHOB</name>
<dbReference type="InterPro" id="IPR006045">
    <property type="entry name" value="Cupin_1"/>
</dbReference>
<evidence type="ECO:0000259" key="1">
    <source>
        <dbReference type="Pfam" id="PF00190"/>
    </source>
</evidence>
<dbReference type="PIRSF" id="PIRSF019307">
    <property type="entry name" value="UCP019307"/>
    <property type="match status" value="1"/>
</dbReference>
<dbReference type="CDD" id="cd02219">
    <property type="entry name" value="cupin_YjlB-like"/>
    <property type="match status" value="1"/>
</dbReference>
<dbReference type="InterPro" id="IPR047121">
    <property type="entry name" value="YjiB-like"/>
</dbReference>
<evidence type="ECO:0000313" key="3">
    <source>
        <dbReference type="Proteomes" id="UP000305887"/>
    </source>
</evidence>
<dbReference type="AlphaFoldDB" id="A0A5C4MPV7"/>
<organism evidence="2 3">
    <name type="scientific">Rubellimicrobium rubrum</name>
    <dbReference type="NCBI Taxonomy" id="2585369"/>
    <lineage>
        <taxon>Bacteria</taxon>
        <taxon>Pseudomonadati</taxon>
        <taxon>Pseudomonadota</taxon>
        <taxon>Alphaproteobacteria</taxon>
        <taxon>Rhodobacterales</taxon>
        <taxon>Roseobacteraceae</taxon>
        <taxon>Rubellimicrobium</taxon>
    </lineage>
</organism>
<dbReference type="PANTHER" id="PTHR36448">
    <property type="entry name" value="BLR7373 PROTEIN"/>
    <property type="match status" value="1"/>
</dbReference>
<dbReference type="InterPro" id="IPR011051">
    <property type="entry name" value="RmlC_Cupin_sf"/>
</dbReference>
<dbReference type="OrthoDB" id="9791759at2"/>
<dbReference type="Gene3D" id="2.60.120.10">
    <property type="entry name" value="Jelly Rolls"/>
    <property type="match status" value="1"/>
</dbReference>
<dbReference type="PANTHER" id="PTHR36448:SF2">
    <property type="entry name" value="CUPIN TYPE-1 DOMAIN-CONTAINING PROTEIN"/>
    <property type="match status" value="1"/>
</dbReference>
<proteinExistence type="predicted"/>
<reference evidence="2 3" key="1">
    <citation type="submission" date="2019-06" db="EMBL/GenBank/DDBJ databases">
        <title>YIM 131921 draft genome.</title>
        <authorList>
            <person name="Jiang L."/>
        </authorList>
    </citation>
    <scope>NUCLEOTIDE SEQUENCE [LARGE SCALE GENOMIC DNA]</scope>
    <source>
        <strain evidence="2 3">YIM 131921</strain>
    </source>
</reference>